<dbReference type="CDD" id="cd00613">
    <property type="entry name" value="GDC-P"/>
    <property type="match status" value="2"/>
</dbReference>
<feature type="modified residue" description="N6-(pyridoxal phosphate)lysine" evidence="8 9">
    <location>
        <position position="705"/>
    </location>
</feature>
<dbReference type="FunFam" id="3.40.640.10:FF:000005">
    <property type="entry name" value="Glycine dehydrogenase (decarboxylating), mitochondrial"/>
    <property type="match status" value="1"/>
</dbReference>
<sequence length="958" mass="104313">MKIADLSPKNEFIPRHIGPTDSDIHEMLKTLGFNSLDQMADKVIPAQIRTTHTYADVGSGISEHGLLNHLKQMVSKNKVYKNYIGMGYHDTITPTVIQRNIFENPVWYTAYTPYQPEISQGRLEALLNFQTMIADLNGMEIANASLLDEGTAAAEAMFMAHSLCKNKANAFVVSPDMHPHVIEVIGTRAEPLGFEMIVMDPAKYDFAKPVFGVFFQYPNTNGTVEDYAAIAKKYKDHGALVTASTDLLAMTLLTPPGEWGADMVVGNSQRFGVPLGFGGPHAGFLATKDAFKRLMPGRLVGVSVDSQGKSALRLALQTREQHIRREKATSNICTAQVLLANMASMYAVYHGPAGLKKIALRIQRLTAILSAGLKKLNLEVAAGHVFDTVTVKTDKAAEIIAQAEKMQMNFRNYGGGKLGVSLNEATTLEDVEQIWAAFNLGKAAGFTALSVDESLADVTLPANLTRSSAYMTHQVFNSHHSETEMLRYIHHLQNKDLTLTHSMIPLGSCTMKLNATTELVPVSWPEISKLHPFAPTAQAVGLIEMIHDLEKKLCDITGFAAVSLQPNAGSQGEYAGLLVIRKYHQSRGQGHRNICLIPSSAHGTNPASAALVNMQVVVVACDDQGNVDVTDLKAKAEQHKDNLAALMITYPSTHGVFEEGIVEICKIIHDNGGQVYMDGANMNALVGMCRPGVFGPDVSHMNLHKTFSIPHGGGGPGVGPIGVGAHLAEFLPKHSLVPEAGPANGISATTSAPWGSASILPISWAYITMMGAQGLRKATLVSILSANYIAKKLEAHYPVLYKGKNGLVAHECIVDVREIKKTSGIDVTDVAKRLMDFGFHAPTMSFPVAGTLMIEPTESESKKELDRFIESMVTIRKEINAVEAGKMDKENNALKNAPHTAQMLMKPEWNHPYSREEAVYPVEWLRGNKFWPVVGRVDNAYGDRNLICSCPSIEDYQA</sequence>
<evidence type="ECO:0000259" key="10">
    <source>
        <dbReference type="Pfam" id="PF02347"/>
    </source>
</evidence>
<comment type="subunit">
    <text evidence="4 8">The glycine cleavage system is composed of four proteins: P, T, L and H.</text>
</comment>
<evidence type="ECO:0000256" key="1">
    <source>
        <dbReference type="ARBA" id="ARBA00001933"/>
    </source>
</evidence>
<evidence type="ECO:0000256" key="2">
    <source>
        <dbReference type="ARBA" id="ARBA00003788"/>
    </source>
</evidence>
<evidence type="ECO:0000313" key="13">
    <source>
        <dbReference type="Proteomes" id="UP000197003"/>
    </source>
</evidence>
<evidence type="ECO:0000313" key="12">
    <source>
        <dbReference type="EMBL" id="ASD64776.1"/>
    </source>
</evidence>
<keyword evidence="6 8" id="KW-0560">Oxidoreductase</keyword>
<protein>
    <recommendedName>
        <fullName evidence="8">Glycine dehydrogenase (decarboxylating)</fullName>
        <ecNumber evidence="8">1.4.4.2</ecNumber>
    </recommendedName>
    <alternativeName>
        <fullName evidence="8">Glycine cleavage system P-protein</fullName>
    </alternativeName>
    <alternativeName>
        <fullName evidence="8">Glycine decarboxylase</fullName>
    </alternativeName>
    <alternativeName>
        <fullName evidence="8">Glycine dehydrogenase (aminomethyl-transferring)</fullName>
    </alternativeName>
</protein>
<dbReference type="SUPFAM" id="SSF53383">
    <property type="entry name" value="PLP-dependent transferases"/>
    <property type="match status" value="2"/>
</dbReference>
<dbReference type="RefSeq" id="WP_088566212.1">
    <property type="nucleotide sequence ID" value="NZ_CP020946.1"/>
</dbReference>
<dbReference type="GO" id="GO:0005960">
    <property type="term" value="C:glycine cleavage complex"/>
    <property type="evidence" value="ECO:0007669"/>
    <property type="project" value="TreeGrafter"/>
</dbReference>
<dbReference type="InterPro" id="IPR015422">
    <property type="entry name" value="PyrdxlP-dep_Trfase_small"/>
</dbReference>
<comment type="function">
    <text evidence="2 8">The glycine cleavage system catalyzes the degradation of glycine. The P protein binds the alpha-amino group of glycine through its pyridoxal phosphate cofactor; CO(2) is released and the remaining methylamine moiety is then transferred to the lipoamide cofactor of the H protein.</text>
</comment>
<dbReference type="GO" id="GO:0019464">
    <property type="term" value="P:glycine decarboxylation via glycine cleavage system"/>
    <property type="evidence" value="ECO:0007669"/>
    <property type="project" value="UniProtKB-UniRule"/>
</dbReference>
<feature type="domain" description="Glycine dehydrogenase C-terminal" evidence="11">
    <location>
        <begin position="778"/>
        <end position="899"/>
    </location>
</feature>
<dbReference type="InterPro" id="IPR049315">
    <property type="entry name" value="GDC-P_N"/>
</dbReference>
<evidence type="ECO:0000256" key="4">
    <source>
        <dbReference type="ARBA" id="ARBA00011690"/>
    </source>
</evidence>
<evidence type="ECO:0000256" key="7">
    <source>
        <dbReference type="ARBA" id="ARBA00049026"/>
    </source>
</evidence>
<dbReference type="InterPro" id="IPR049316">
    <property type="entry name" value="GDC-P_C"/>
</dbReference>
<comment type="similarity">
    <text evidence="3 8">Belongs to the GcvP family.</text>
</comment>
<evidence type="ECO:0000256" key="6">
    <source>
        <dbReference type="ARBA" id="ARBA00023002"/>
    </source>
</evidence>
<gene>
    <name evidence="8" type="primary">gcvP</name>
    <name evidence="12" type="ORF">B9G79_14990</name>
</gene>
<dbReference type="HAMAP" id="MF_00711">
    <property type="entry name" value="GcvP"/>
    <property type="match status" value="1"/>
</dbReference>
<dbReference type="PANTHER" id="PTHR11773">
    <property type="entry name" value="GLYCINE DEHYDROGENASE, DECARBOXYLATING"/>
    <property type="match status" value="1"/>
</dbReference>
<feature type="domain" description="Glycine cleavage system P-protein N-terminal" evidence="10">
    <location>
        <begin position="15"/>
        <end position="438"/>
    </location>
</feature>
<keyword evidence="5 8" id="KW-0663">Pyridoxal phosphate</keyword>
<dbReference type="GO" id="GO:0016594">
    <property type="term" value="F:glycine binding"/>
    <property type="evidence" value="ECO:0007669"/>
    <property type="project" value="TreeGrafter"/>
</dbReference>
<dbReference type="EMBL" id="CP020946">
    <property type="protein sequence ID" value="ASD64776.1"/>
    <property type="molecule type" value="Genomic_DNA"/>
</dbReference>
<comment type="catalytic activity">
    <reaction evidence="7 8">
        <text>N(6)-[(R)-lipoyl]-L-lysyl-[glycine-cleavage complex H protein] + glycine + H(+) = N(6)-[(R)-S(8)-aminomethyldihydrolipoyl]-L-lysyl-[glycine-cleavage complex H protein] + CO2</text>
        <dbReference type="Rhea" id="RHEA:24304"/>
        <dbReference type="Rhea" id="RHEA-COMP:10494"/>
        <dbReference type="Rhea" id="RHEA-COMP:10495"/>
        <dbReference type="ChEBI" id="CHEBI:15378"/>
        <dbReference type="ChEBI" id="CHEBI:16526"/>
        <dbReference type="ChEBI" id="CHEBI:57305"/>
        <dbReference type="ChEBI" id="CHEBI:83099"/>
        <dbReference type="ChEBI" id="CHEBI:83143"/>
        <dbReference type="EC" id="1.4.4.2"/>
    </reaction>
</comment>
<proteinExistence type="inferred from homology"/>
<reference evidence="12 13" key="1">
    <citation type="submission" date="2017-04" db="EMBL/GenBank/DDBJ databases">
        <title>Whole genome sequence of Bdellovibrio bacteriovorus strain SSB218315.</title>
        <authorList>
            <person name="Oyedara O."/>
            <person name="Rodriguez-Perez M.A."/>
        </authorList>
    </citation>
    <scope>NUCLEOTIDE SEQUENCE [LARGE SCALE GENOMIC DNA]</scope>
    <source>
        <strain evidence="12 13">SSB218315</strain>
    </source>
</reference>
<dbReference type="InterPro" id="IPR003437">
    <property type="entry name" value="GcvP"/>
</dbReference>
<dbReference type="NCBIfam" id="TIGR00461">
    <property type="entry name" value="gcvP"/>
    <property type="match status" value="1"/>
</dbReference>
<feature type="domain" description="Glycine cleavage system P-protein N-terminal" evidence="10">
    <location>
        <begin position="454"/>
        <end position="732"/>
    </location>
</feature>
<evidence type="ECO:0000256" key="5">
    <source>
        <dbReference type="ARBA" id="ARBA00022898"/>
    </source>
</evidence>
<dbReference type="NCBIfam" id="NF003346">
    <property type="entry name" value="PRK04366.1"/>
    <property type="match status" value="1"/>
</dbReference>
<dbReference type="InterPro" id="IPR015421">
    <property type="entry name" value="PyrdxlP-dep_Trfase_major"/>
</dbReference>
<evidence type="ECO:0000259" key="11">
    <source>
        <dbReference type="Pfam" id="PF21478"/>
    </source>
</evidence>
<evidence type="ECO:0000256" key="9">
    <source>
        <dbReference type="PIRSR" id="PIRSR603437-50"/>
    </source>
</evidence>
<dbReference type="Gene3D" id="3.90.1150.10">
    <property type="entry name" value="Aspartate Aminotransferase, domain 1"/>
    <property type="match status" value="2"/>
</dbReference>
<name>A0A1Z3NBF0_BDEBC</name>
<comment type="cofactor">
    <cofactor evidence="1 8 9">
        <name>pyridoxal 5'-phosphate</name>
        <dbReference type="ChEBI" id="CHEBI:597326"/>
    </cofactor>
</comment>
<dbReference type="Proteomes" id="UP000197003">
    <property type="component" value="Chromosome"/>
</dbReference>
<dbReference type="Pfam" id="PF02347">
    <property type="entry name" value="GDC-P"/>
    <property type="match status" value="2"/>
</dbReference>
<dbReference type="Pfam" id="PF21478">
    <property type="entry name" value="GcvP2_C"/>
    <property type="match status" value="1"/>
</dbReference>
<dbReference type="FunFam" id="3.90.1150.10:FF:000007">
    <property type="entry name" value="Glycine dehydrogenase (decarboxylating), mitochondrial"/>
    <property type="match status" value="1"/>
</dbReference>
<dbReference type="FunFam" id="3.40.640.10:FF:000007">
    <property type="entry name" value="glycine dehydrogenase (Decarboxylating), mitochondrial"/>
    <property type="match status" value="1"/>
</dbReference>
<dbReference type="EC" id="1.4.4.2" evidence="8"/>
<organism evidence="12 13">
    <name type="scientific">Bdellovibrio bacteriovorus</name>
    <dbReference type="NCBI Taxonomy" id="959"/>
    <lineage>
        <taxon>Bacteria</taxon>
        <taxon>Pseudomonadati</taxon>
        <taxon>Bdellovibrionota</taxon>
        <taxon>Bdellovibrionia</taxon>
        <taxon>Bdellovibrionales</taxon>
        <taxon>Pseudobdellovibrionaceae</taxon>
        <taxon>Bdellovibrio</taxon>
    </lineage>
</organism>
<dbReference type="GO" id="GO:0005829">
    <property type="term" value="C:cytosol"/>
    <property type="evidence" value="ECO:0007669"/>
    <property type="project" value="TreeGrafter"/>
</dbReference>
<dbReference type="InterPro" id="IPR020581">
    <property type="entry name" value="GDC_P"/>
</dbReference>
<evidence type="ECO:0000256" key="3">
    <source>
        <dbReference type="ARBA" id="ARBA00010756"/>
    </source>
</evidence>
<accession>A0A1Z3NBF0</accession>
<dbReference type="InterPro" id="IPR015424">
    <property type="entry name" value="PyrdxlP-dep_Trfase"/>
</dbReference>
<dbReference type="GO" id="GO:0030170">
    <property type="term" value="F:pyridoxal phosphate binding"/>
    <property type="evidence" value="ECO:0007669"/>
    <property type="project" value="TreeGrafter"/>
</dbReference>
<evidence type="ECO:0000256" key="8">
    <source>
        <dbReference type="HAMAP-Rule" id="MF_00711"/>
    </source>
</evidence>
<dbReference type="OrthoDB" id="5287085at2"/>
<dbReference type="GO" id="GO:0004375">
    <property type="term" value="F:glycine dehydrogenase (decarboxylating) activity"/>
    <property type="evidence" value="ECO:0007669"/>
    <property type="project" value="UniProtKB-EC"/>
</dbReference>
<dbReference type="PANTHER" id="PTHR11773:SF1">
    <property type="entry name" value="GLYCINE DEHYDROGENASE (DECARBOXYLATING), MITOCHONDRIAL"/>
    <property type="match status" value="1"/>
</dbReference>
<dbReference type="Gene3D" id="3.40.640.10">
    <property type="entry name" value="Type I PLP-dependent aspartate aminotransferase-like (Major domain)"/>
    <property type="match status" value="2"/>
</dbReference>
<dbReference type="AlphaFoldDB" id="A0A1Z3NBF0"/>